<evidence type="ECO:0000313" key="6">
    <source>
        <dbReference type="EMBL" id="KAK9768849.1"/>
    </source>
</evidence>
<comment type="caution">
    <text evidence="6">The sequence shown here is derived from an EMBL/GenBank/DDBJ whole genome shotgun (WGS) entry which is preliminary data.</text>
</comment>
<keyword evidence="7" id="KW-1185">Reference proteome</keyword>
<dbReference type="Pfam" id="PF01494">
    <property type="entry name" value="FAD_binding_3"/>
    <property type="match status" value="1"/>
</dbReference>
<proteinExistence type="inferred from homology"/>
<keyword evidence="2" id="KW-0274">FAD</keyword>
<evidence type="ECO:0000256" key="3">
    <source>
        <dbReference type="ARBA" id="ARBA00023002"/>
    </source>
</evidence>
<evidence type="ECO:0000259" key="5">
    <source>
        <dbReference type="Pfam" id="PF01494"/>
    </source>
</evidence>
<dbReference type="EMBL" id="JASJQH010000003">
    <property type="protein sequence ID" value="KAK9768849.1"/>
    <property type="molecule type" value="Genomic_DNA"/>
</dbReference>
<protein>
    <recommendedName>
        <fullName evidence="5">FAD-binding domain-containing protein</fullName>
    </recommendedName>
</protein>
<keyword evidence="1" id="KW-0285">Flavoprotein</keyword>
<evidence type="ECO:0000256" key="4">
    <source>
        <dbReference type="ARBA" id="ARBA00023033"/>
    </source>
</evidence>
<keyword evidence="3" id="KW-0560">Oxidoreductase</keyword>
<dbReference type="PANTHER" id="PTHR46972:SF1">
    <property type="entry name" value="FAD DEPENDENT OXIDOREDUCTASE DOMAIN-CONTAINING PROTEIN"/>
    <property type="match status" value="1"/>
</dbReference>
<dbReference type="HAMAP" id="MF_00845">
    <property type="entry name" value="TetX_monooxygenase"/>
    <property type="match status" value="1"/>
</dbReference>
<keyword evidence="4" id="KW-0503">Monooxygenase</keyword>
<dbReference type="SUPFAM" id="SSF51905">
    <property type="entry name" value="FAD/NAD(P)-binding domain"/>
    <property type="match status" value="1"/>
</dbReference>
<dbReference type="Proteomes" id="UP001479436">
    <property type="component" value="Unassembled WGS sequence"/>
</dbReference>
<name>A0ABR2X4Y6_9FUNG</name>
<evidence type="ECO:0000256" key="1">
    <source>
        <dbReference type="ARBA" id="ARBA00022630"/>
    </source>
</evidence>
<dbReference type="PANTHER" id="PTHR46972">
    <property type="entry name" value="MONOOXYGENASE ASQM-RELATED"/>
    <property type="match status" value="1"/>
</dbReference>
<sequence length="395" mass="43545">MPSNTSSASPDLRIAIIGGGLGGLTLARILQTRGISSVVFERELSVNSRPQGGTLDIHTESGQAALKAAELFEEFERFARYEGQDLYILDKTGKAHIKEVTSDHVRDRPEIDRSTLREILVNSLANGVVRWGSYVKSIRSEQKGKSPHIIQLEDGSEETFDLVIGADGTWSRVRPLLSNATPTYTGVSFVECRLSDVEKQHPDQVKLVGRGSMMALSDNKGLMAQRNGDGSIRVYVALRVAEDYLSHQDFSTSSNARTFLLDIFPDWDESLKDLIHRCDNNHFTPRLLYSLPIEHHWETYPGVTLLGDAAHVMSPFAGEGANLAMLDAADLASEIVKMVKAKKDPKTCLQDYEALMLERASKAALESATNCDICISSDAPLGFVKLMKQYSSNNI</sequence>
<organism evidence="6 7">
    <name type="scientific">Basidiobolus ranarum</name>
    <dbReference type="NCBI Taxonomy" id="34480"/>
    <lineage>
        <taxon>Eukaryota</taxon>
        <taxon>Fungi</taxon>
        <taxon>Fungi incertae sedis</taxon>
        <taxon>Zoopagomycota</taxon>
        <taxon>Entomophthoromycotina</taxon>
        <taxon>Basidiobolomycetes</taxon>
        <taxon>Basidiobolales</taxon>
        <taxon>Basidiobolaceae</taxon>
        <taxon>Basidiobolus</taxon>
    </lineage>
</organism>
<dbReference type="InterPro" id="IPR002938">
    <property type="entry name" value="FAD-bd"/>
</dbReference>
<evidence type="ECO:0000313" key="7">
    <source>
        <dbReference type="Proteomes" id="UP001479436"/>
    </source>
</evidence>
<dbReference type="Gene3D" id="3.50.50.60">
    <property type="entry name" value="FAD/NAD(P)-binding domain"/>
    <property type="match status" value="1"/>
</dbReference>
<reference evidence="6 7" key="1">
    <citation type="submission" date="2023-04" db="EMBL/GenBank/DDBJ databases">
        <title>Genome of Basidiobolus ranarum AG-B5.</title>
        <authorList>
            <person name="Stajich J.E."/>
            <person name="Carter-House D."/>
            <person name="Gryganskyi A."/>
        </authorList>
    </citation>
    <scope>NUCLEOTIDE SEQUENCE [LARGE SCALE GENOMIC DNA]</scope>
    <source>
        <strain evidence="6 7">AG-B5</strain>
    </source>
</reference>
<accession>A0ABR2X4Y6</accession>
<dbReference type="InterPro" id="IPR043683">
    <property type="entry name" value="TetX_monooxygenase"/>
</dbReference>
<dbReference type="InterPro" id="IPR036188">
    <property type="entry name" value="FAD/NAD-bd_sf"/>
</dbReference>
<dbReference type="PRINTS" id="PR00420">
    <property type="entry name" value="RNGMNOXGNASE"/>
</dbReference>
<gene>
    <name evidence="6" type="ORF">K7432_000183</name>
</gene>
<evidence type="ECO:0000256" key="2">
    <source>
        <dbReference type="ARBA" id="ARBA00022827"/>
    </source>
</evidence>
<feature type="domain" description="FAD-binding" evidence="5">
    <location>
        <begin position="13"/>
        <end position="362"/>
    </location>
</feature>